<dbReference type="VEuPathDB" id="FungiDB:H257_16853"/>
<dbReference type="RefSeq" id="XP_009843739.1">
    <property type="nucleotide sequence ID" value="XM_009845437.1"/>
</dbReference>
<organism evidence="1">
    <name type="scientific">Aphanomyces astaci</name>
    <name type="common">Crayfish plague agent</name>
    <dbReference type="NCBI Taxonomy" id="112090"/>
    <lineage>
        <taxon>Eukaryota</taxon>
        <taxon>Sar</taxon>
        <taxon>Stramenopiles</taxon>
        <taxon>Oomycota</taxon>
        <taxon>Saprolegniomycetes</taxon>
        <taxon>Saprolegniales</taxon>
        <taxon>Verrucalvaceae</taxon>
        <taxon>Aphanomyces</taxon>
    </lineage>
</organism>
<dbReference type="EMBL" id="KI913206">
    <property type="protein sequence ID" value="ETV66763.1"/>
    <property type="molecule type" value="Genomic_DNA"/>
</dbReference>
<accession>W4FJ51</accession>
<reference evidence="1" key="1">
    <citation type="submission" date="2013-12" db="EMBL/GenBank/DDBJ databases">
        <title>The Genome Sequence of Aphanomyces astaci APO3.</title>
        <authorList>
            <consortium name="The Broad Institute Genomics Platform"/>
            <person name="Russ C."/>
            <person name="Tyler B."/>
            <person name="van West P."/>
            <person name="Dieguez-Uribeondo J."/>
            <person name="Young S.K."/>
            <person name="Zeng Q."/>
            <person name="Gargeya S."/>
            <person name="Fitzgerald M."/>
            <person name="Abouelleil A."/>
            <person name="Alvarado L."/>
            <person name="Chapman S.B."/>
            <person name="Gainer-Dewar J."/>
            <person name="Goldberg J."/>
            <person name="Griggs A."/>
            <person name="Gujja S."/>
            <person name="Hansen M."/>
            <person name="Howarth C."/>
            <person name="Imamovic A."/>
            <person name="Ireland A."/>
            <person name="Larimer J."/>
            <person name="McCowan C."/>
            <person name="Murphy C."/>
            <person name="Pearson M."/>
            <person name="Poon T.W."/>
            <person name="Priest M."/>
            <person name="Roberts A."/>
            <person name="Saif S."/>
            <person name="Shea T."/>
            <person name="Sykes S."/>
            <person name="Wortman J."/>
            <person name="Nusbaum C."/>
            <person name="Birren B."/>
        </authorList>
    </citation>
    <scope>NUCLEOTIDE SEQUENCE [LARGE SCALE GENOMIC DNA]</scope>
    <source>
        <strain evidence="1">APO3</strain>
    </source>
</reference>
<evidence type="ECO:0000313" key="1">
    <source>
        <dbReference type="EMBL" id="ETV66763.1"/>
    </source>
</evidence>
<sequence length="113" mass="12885">MIIFERQINLFIARFQKKHLTWDERRAVVDHLLLRVGQPSCKLQLGAISDVARLFGRLRHTIAEIWKRANVSLGSDTLPTSLVLCNDIATQKKSGSVESQSTPTYHRVVEQCQ</sequence>
<name>W4FJ51_APHAT</name>
<protein>
    <submittedName>
        <fullName evidence="1">Uncharacterized protein</fullName>
    </submittedName>
</protein>
<gene>
    <name evidence="1" type="ORF">H257_16853</name>
</gene>
<proteinExistence type="predicted"/>
<dbReference type="GeneID" id="20818849"/>
<dbReference type="AlphaFoldDB" id="W4FJ51"/>